<evidence type="ECO:0000313" key="3">
    <source>
        <dbReference type="EMBL" id="KAF2649890.1"/>
    </source>
</evidence>
<dbReference type="Proteomes" id="UP000799324">
    <property type="component" value="Unassembled WGS sequence"/>
</dbReference>
<sequence>MAPHAPFFDNTHNATLINLLAEARAIWCSPWMWALAALWWFGMVGTVVWSLVPHHQIERRVAGWVGQGMMAVWGWFGGKELRGGEVKGRQKEEEGGRRDPEGEVKGDEQEEREGEGEGGGSGARGGGERGDEVEEIELGIRGWGEERWGGVGTNTFGGKTFGGKTRAAREADDGVELQDVKVEKETRNKLRKLRKE</sequence>
<keyword evidence="2" id="KW-1133">Transmembrane helix</keyword>
<name>A0A6A6SQH6_9PLEO</name>
<dbReference type="EMBL" id="MU004475">
    <property type="protein sequence ID" value="KAF2649890.1"/>
    <property type="molecule type" value="Genomic_DNA"/>
</dbReference>
<evidence type="ECO:0000256" key="2">
    <source>
        <dbReference type="SAM" id="Phobius"/>
    </source>
</evidence>
<organism evidence="3 4">
    <name type="scientific">Lophiostoma macrostomum CBS 122681</name>
    <dbReference type="NCBI Taxonomy" id="1314788"/>
    <lineage>
        <taxon>Eukaryota</taxon>
        <taxon>Fungi</taxon>
        <taxon>Dikarya</taxon>
        <taxon>Ascomycota</taxon>
        <taxon>Pezizomycotina</taxon>
        <taxon>Dothideomycetes</taxon>
        <taxon>Pleosporomycetidae</taxon>
        <taxon>Pleosporales</taxon>
        <taxon>Lophiostomataceae</taxon>
        <taxon>Lophiostoma</taxon>
    </lineage>
</organism>
<feature type="region of interest" description="Disordered" evidence="1">
    <location>
        <begin position="84"/>
        <end position="173"/>
    </location>
</feature>
<keyword evidence="4" id="KW-1185">Reference proteome</keyword>
<evidence type="ECO:0000256" key="1">
    <source>
        <dbReference type="SAM" id="MobiDB-lite"/>
    </source>
</evidence>
<dbReference type="AlphaFoldDB" id="A0A6A6SQH6"/>
<keyword evidence="2" id="KW-0812">Transmembrane</keyword>
<feature type="compositionally biased region" description="Low complexity" evidence="1">
    <location>
        <begin position="153"/>
        <end position="165"/>
    </location>
</feature>
<feature type="compositionally biased region" description="Basic and acidic residues" evidence="1">
    <location>
        <begin position="84"/>
        <end position="107"/>
    </location>
</feature>
<gene>
    <name evidence="3" type="ORF">K491DRAFT_160059</name>
</gene>
<reference evidence="3" key="1">
    <citation type="journal article" date="2020" name="Stud. Mycol.">
        <title>101 Dothideomycetes genomes: a test case for predicting lifestyles and emergence of pathogens.</title>
        <authorList>
            <person name="Haridas S."/>
            <person name="Albert R."/>
            <person name="Binder M."/>
            <person name="Bloem J."/>
            <person name="Labutti K."/>
            <person name="Salamov A."/>
            <person name="Andreopoulos B."/>
            <person name="Baker S."/>
            <person name="Barry K."/>
            <person name="Bills G."/>
            <person name="Bluhm B."/>
            <person name="Cannon C."/>
            <person name="Castanera R."/>
            <person name="Culley D."/>
            <person name="Daum C."/>
            <person name="Ezra D."/>
            <person name="Gonzalez J."/>
            <person name="Henrissat B."/>
            <person name="Kuo A."/>
            <person name="Liang C."/>
            <person name="Lipzen A."/>
            <person name="Lutzoni F."/>
            <person name="Magnuson J."/>
            <person name="Mondo S."/>
            <person name="Nolan M."/>
            <person name="Ohm R."/>
            <person name="Pangilinan J."/>
            <person name="Park H.-J."/>
            <person name="Ramirez L."/>
            <person name="Alfaro M."/>
            <person name="Sun H."/>
            <person name="Tritt A."/>
            <person name="Yoshinaga Y."/>
            <person name="Zwiers L.-H."/>
            <person name="Turgeon B."/>
            <person name="Goodwin S."/>
            <person name="Spatafora J."/>
            <person name="Crous P."/>
            <person name="Grigoriev I."/>
        </authorList>
    </citation>
    <scope>NUCLEOTIDE SEQUENCE</scope>
    <source>
        <strain evidence="3">CBS 122681</strain>
    </source>
</reference>
<feature type="transmembrane region" description="Helical" evidence="2">
    <location>
        <begin position="31"/>
        <end position="52"/>
    </location>
</feature>
<evidence type="ECO:0000313" key="4">
    <source>
        <dbReference type="Proteomes" id="UP000799324"/>
    </source>
</evidence>
<keyword evidence="2" id="KW-0472">Membrane</keyword>
<proteinExistence type="predicted"/>
<accession>A0A6A6SQH6</accession>
<protein>
    <submittedName>
        <fullName evidence="3">Uncharacterized protein</fullName>
    </submittedName>
</protein>